<name>A0ACC2KCF8_PERAE</name>
<evidence type="ECO:0000313" key="1">
    <source>
        <dbReference type="EMBL" id="KAJ8618799.1"/>
    </source>
</evidence>
<sequence>MLEKPLFQQVTHRRKHVQDIATKGSSKASLKRNYRGAFHLAMFNFHGISHGSYSIAISDGAAQPCI</sequence>
<gene>
    <name evidence="1" type="ORF">MRB53_014985</name>
</gene>
<comment type="caution">
    <text evidence="1">The sequence shown here is derived from an EMBL/GenBank/DDBJ whole genome shotgun (WGS) entry which is preliminary data.</text>
</comment>
<evidence type="ECO:0000313" key="2">
    <source>
        <dbReference type="Proteomes" id="UP001234297"/>
    </source>
</evidence>
<reference evidence="1 2" key="1">
    <citation type="journal article" date="2022" name="Hortic Res">
        <title>A haplotype resolved chromosomal level avocado genome allows analysis of novel avocado genes.</title>
        <authorList>
            <person name="Nath O."/>
            <person name="Fletcher S.J."/>
            <person name="Hayward A."/>
            <person name="Shaw L.M."/>
            <person name="Masouleh A.K."/>
            <person name="Furtado A."/>
            <person name="Henry R.J."/>
            <person name="Mitter N."/>
        </authorList>
    </citation>
    <scope>NUCLEOTIDE SEQUENCE [LARGE SCALE GENOMIC DNA]</scope>
    <source>
        <strain evidence="2">cv. Hass</strain>
    </source>
</reference>
<keyword evidence="2" id="KW-1185">Reference proteome</keyword>
<dbReference type="Proteomes" id="UP001234297">
    <property type="component" value="Chromosome 4"/>
</dbReference>
<proteinExistence type="predicted"/>
<protein>
    <submittedName>
        <fullName evidence="1">Uncharacterized protein</fullName>
    </submittedName>
</protein>
<dbReference type="EMBL" id="CM056812">
    <property type="protein sequence ID" value="KAJ8618799.1"/>
    <property type="molecule type" value="Genomic_DNA"/>
</dbReference>
<accession>A0ACC2KCF8</accession>
<organism evidence="1 2">
    <name type="scientific">Persea americana</name>
    <name type="common">Avocado</name>
    <dbReference type="NCBI Taxonomy" id="3435"/>
    <lineage>
        <taxon>Eukaryota</taxon>
        <taxon>Viridiplantae</taxon>
        <taxon>Streptophyta</taxon>
        <taxon>Embryophyta</taxon>
        <taxon>Tracheophyta</taxon>
        <taxon>Spermatophyta</taxon>
        <taxon>Magnoliopsida</taxon>
        <taxon>Magnoliidae</taxon>
        <taxon>Laurales</taxon>
        <taxon>Lauraceae</taxon>
        <taxon>Persea</taxon>
    </lineage>
</organism>